<evidence type="ECO:0000313" key="3">
    <source>
        <dbReference type="Proteomes" id="UP000750711"/>
    </source>
</evidence>
<dbReference type="InterPro" id="IPR022698">
    <property type="entry name" value="OrsD"/>
</dbReference>
<evidence type="ECO:0000256" key="1">
    <source>
        <dbReference type="SAM" id="Coils"/>
    </source>
</evidence>
<proteinExistence type="predicted"/>
<comment type="caution">
    <text evidence="2">The sequence shown here is derived from an EMBL/GenBank/DDBJ whole genome shotgun (WGS) entry which is preliminary data.</text>
</comment>
<protein>
    <recommendedName>
        <fullName evidence="4">C2H2-type domain-containing protein</fullName>
    </recommendedName>
</protein>
<dbReference type="EMBL" id="JAGHQM010001511">
    <property type="protein sequence ID" value="KAH0553344.1"/>
    <property type="molecule type" value="Genomic_DNA"/>
</dbReference>
<evidence type="ECO:0008006" key="4">
    <source>
        <dbReference type="Google" id="ProtNLM"/>
    </source>
</evidence>
<dbReference type="Pfam" id="PF12013">
    <property type="entry name" value="OrsD"/>
    <property type="match status" value="1"/>
</dbReference>
<dbReference type="Proteomes" id="UP000750711">
    <property type="component" value="Unassembled WGS sequence"/>
</dbReference>
<keyword evidence="3" id="KW-1185">Reference proteome</keyword>
<dbReference type="AlphaFoldDB" id="A0A9P8IH35"/>
<name>A0A9P8IH35_9PEZI</name>
<gene>
    <name evidence="2" type="ORF">GP486_006568</name>
</gene>
<keyword evidence="1" id="KW-0175">Coiled coil</keyword>
<feature type="coiled-coil region" evidence="1">
    <location>
        <begin position="232"/>
        <end position="266"/>
    </location>
</feature>
<sequence length="303" mass="36038">MRRPHKEYSLKFNFRKEDIRSNTIMDPFHHYSEYRVLVCKSCQYAIQLTQIITHLRSDQHKLLRSQSEELANKYKNIQFADPRMKQIAPATVIVPIDYLPIYHDGLACNHYHFICRSRDWIQRHQQEVHNIKIGRGKRTVQIEWTTVWCQQFFTGVGQHFFQVQQTNQAVNPPTNGSARLLQLVHRQLEQKKKIIQQKKQVIRDSEDATEVSSWLERTQWIRHLEGQNRVAMAQLIKSVDIEELELQEMEKSIKRLVEKARQTILQKRASTFTLHRVQSFQPGQDAQKPFHVNMGLDTLERYQ</sequence>
<reference evidence="2" key="1">
    <citation type="submission" date="2021-03" db="EMBL/GenBank/DDBJ databases">
        <title>Comparative genomics and phylogenomic investigation of the class Geoglossomycetes provide insights into ecological specialization and systematics.</title>
        <authorList>
            <person name="Melie T."/>
            <person name="Pirro S."/>
            <person name="Miller A.N."/>
            <person name="Quandt A."/>
        </authorList>
    </citation>
    <scope>NUCLEOTIDE SEQUENCE</scope>
    <source>
        <strain evidence="2">CAQ_001_2017</strain>
    </source>
</reference>
<accession>A0A9P8IH35</accession>
<organism evidence="2 3">
    <name type="scientific">Trichoglossum hirsutum</name>
    <dbReference type="NCBI Taxonomy" id="265104"/>
    <lineage>
        <taxon>Eukaryota</taxon>
        <taxon>Fungi</taxon>
        <taxon>Dikarya</taxon>
        <taxon>Ascomycota</taxon>
        <taxon>Pezizomycotina</taxon>
        <taxon>Geoglossomycetes</taxon>
        <taxon>Geoglossales</taxon>
        <taxon>Geoglossaceae</taxon>
        <taxon>Trichoglossum</taxon>
    </lineage>
</organism>
<evidence type="ECO:0000313" key="2">
    <source>
        <dbReference type="EMBL" id="KAH0553344.1"/>
    </source>
</evidence>